<organism evidence="15">
    <name type="scientific">Yersinia pseudotuberculosis serotype O:3 (strain YPIII)</name>
    <dbReference type="NCBI Taxonomy" id="502800"/>
    <lineage>
        <taxon>Bacteria</taxon>
        <taxon>Pseudomonadati</taxon>
        <taxon>Pseudomonadota</taxon>
        <taxon>Gammaproteobacteria</taxon>
        <taxon>Enterobacterales</taxon>
        <taxon>Yersiniaceae</taxon>
        <taxon>Yersinia</taxon>
    </lineage>
</organism>
<name>A0A0H3B1G1_YERPY</name>
<dbReference type="InterPro" id="IPR027417">
    <property type="entry name" value="P-loop_NTPase"/>
</dbReference>
<comment type="subcellular location">
    <subcellularLocation>
        <location evidence="1">Cell inner membrane</location>
        <topology evidence="1">Multi-pass membrane protein</topology>
    </subcellularLocation>
</comment>
<keyword evidence="7" id="KW-0067">ATP-binding</keyword>
<dbReference type="PROSITE" id="PS50893">
    <property type="entry name" value="ABC_TRANSPORTER_2"/>
    <property type="match status" value="1"/>
</dbReference>
<evidence type="ECO:0000256" key="4">
    <source>
        <dbReference type="ARBA" id="ARBA00022519"/>
    </source>
</evidence>
<feature type="transmembrane region" description="Helical" evidence="13">
    <location>
        <begin position="303"/>
        <end position="323"/>
    </location>
</feature>
<dbReference type="RefSeq" id="WP_011192738.1">
    <property type="nucleotide sequence ID" value="NZ_CP009792.1"/>
</dbReference>
<dbReference type="InterPro" id="IPR003439">
    <property type="entry name" value="ABC_transporter-like_ATP-bd"/>
</dbReference>
<feature type="transmembrane region" description="Helical" evidence="13">
    <location>
        <begin position="553"/>
        <end position="578"/>
    </location>
</feature>
<evidence type="ECO:0000256" key="7">
    <source>
        <dbReference type="ARBA" id="ARBA00022840"/>
    </source>
</evidence>
<evidence type="ECO:0000256" key="13">
    <source>
        <dbReference type="SAM" id="Phobius"/>
    </source>
</evidence>
<dbReference type="InterPro" id="IPR025857">
    <property type="entry name" value="MacB_PCD"/>
</dbReference>
<dbReference type="SUPFAM" id="SSF52540">
    <property type="entry name" value="P-loop containing nucleoside triphosphate hydrolases"/>
    <property type="match status" value="1"/>
</dbReference>
<evidence type="ECO:0000256" key="10">
    <source>
        <dbReference type="ARBA" id="ARBA00023136"/>
    </source>
</evidence>
<accession>A0A0H3B1G1</accession>
<evidence type="ECO:0000256" key="5">
    <source>
        <dbReference type="ARBA" id="ARBA00022692"/>
    </source>
</evidence>
<evidence type="ECO:0000256" key="11">
    <source>
        <dbReference type="ARBA" id="ARBA00038388"/>
    </source>
</evidence>
<keyword evidence="10 13" id="KW-0472">Membrane</keyword>
<dbReference type="PANTHER" id="PTHR30572">
    <property type="entry name" value="MEMBRANE COMPONENT OF TRANSPORTER-RELATED"/>
    <property type="match status" value="1"/>
</dbReference>
<keyword evidence="3" id="KW-1003">Cell membrane</keyword>
<evidence type="ECO:0000313" key="15">
    <source>
        <dbReference type="EMBL" id="ACA67716.1"/>
    </source>
</evidence>
<dbReference type="SMR" id="A0A0H3B1G1"/>
<dbReference type="EMBL" id="CP000950">
    <property type="protein sequence ID" value="ACA67716.1"/>
    <property type="molecule type" value="Genomic_DNA"/>
</dbReference>
<dbReference type="GO" id="GO:1902495">
    <property type="term" value="C:transmembrane transporter complex"/>
    <property type="evidence" value="ECO:0007669"/>
    <property type="project" value="UniProtKB-ARBA"/>
</dbReference>
<dbReference type="PANTHER" id="PTHR30572:SF14">
    <property type="entry name" value="MACROLIDE EXPORT ATP-BINDING_PERMEASE PROTEIN MACB"/>
    <property type="match status" value="1"/>
</dbReference>
<dbReference type="Pfam" id="PF02687">
    <property type="entry name" value="FtsX"/>
    <property type="match status" value="1"/>
</dbReference>
<gene>
    <name evidence="15" type="ordered locus">YPK_1422</name>
</gene>
<reference evidence="15" key="1">
    <citation type="submission" date="2008-02" db="EMBL/GenBank/DDBJ databases">
        <title>Complete sequence of Yersinia pseudotuberculosis YPIII.</title>
        <authorList>
            <consortium name="US DOE Joint Genome Institute"/>
            <person name="Challacombe J.F."/>
            <person name="Bruce D."/>
            <person name="Detter J.C."/>
            <person name="Green L."/>
            <person name="Land M."/>
            <person name="Munk C."/>
            <person name="Lindler L.E."/>
            <person name="Nikolich M.P."/>
            <person name="Brettin T."/>
        </authorList>
    </citation>
    <scope>NUCLEOTIDE SEQUENCE</scope>
    <source>
        <strain evidence="15">YPIII</strain>
    </source>
</reference>
<dbReference type="InterPro" id="IPR003838">
    <property type="entry name" value="ABC3_permease_C"/>
</dbReference>
<dbReference type="KEGG" id="ypy:YPK_1422"/>
<dbReference type="Pfam" id="PF12704">
    <property type="entry name" value="MacB_PCD"/>
    <property type="match status" value="1"/>
</dbReference>
<dbReference type="CDD" id="cd03255">
    <property type="entry name" value="ABC_MJ0796_LolCDE_FtsE"/>
    <property type="match status" value="1"/>
</dbReference>
<feature type="transmembrane region" description="Helical" evidence="13">
    <location>
        <begin position="602"/>
        <end position="631"/>
    </location>
</feature>
<sequence length="678" mass="73885">MTGPQQGKILLRLENVSREFITGEQTVRVLNNINLTLHSGEMVAIVGTSGSGKSTLMNILGCLDKPSAGEYWVAGRIPQYLGSDALAELRREHFGFIFQRYHLLNDLSARENVEIPAIYAGIDREERRKRAVNLLSRIGLAERLDYRPSQLSGGQQQRVSIARALMNGGDVILADEPTGALDTHSGNEVLNILKDLHQQGHTVVIVTHDMSIAEHAQRIIELKDGEIIADRPRDHAQEKPKMVDIPSVIDIPSMDEKISTGAQQETEIARKPLLTRWKVQYDRLHEAFKMAILAMAAQRLRTALTMLGIIIGIASVVSVVALGKGSQQQVLANINAMGTSTLEIFPGKDFGDMRSAAIHTLRDTDADVLAQQGYIHSVTPTVSTSVTLRYGNKSVSGTVNGVGEQYFLVRGYTIAQGMAFTRTSVNDLMQEAVIDENTRDKLFPNGETPLGKVILLGSLPCRVIGVAAKKQSGFGSDENLNVWIPYTTAMKRMLGQSYLKSITVRVNDDIDLANAEQGVIKLLSQRHGTQDFFVMNTDSIRQTIQATTSTMTLLVSMIAVISLIVGGIGVMNIMLVSVTERTKEIGVRMAVGARASDIMQQFLIEAVLVCLLGGSLGVALSLGIGLLFSLFSSNFSMVYSAASIITAFVCSSLIGVIFGFFPAKRAAEMDPIRALERE</sequence>
<dbReference type="InterPro" id="IPR050250">
    <property type="entry name" value="Macrolide_Exporter_MacB"/>
</dbReference>
<dbReference type="AlphaFoldDB" id="A0A0H3B1G1"/>
<dbReference type="Pfam" id="PF00005">
    <property type="entry name" value="ABC_tran"/>
    <property type="match status" value="1"/>
</dbReference>
<dbReference type="FunFam" id="3.40.50.300:FF:000032">
    <property type="entry name" value="Export ABC transporter ATP-binding protein"/>
    <property type="match status" value="1"/>
</dbReference>
<dbReference type="InterPro" id="IPR003593">
    <property type="entry name" value="AAA+_ATPase"/>
</dbReference>
<keyword evidence="8" id="KW-1278">Translocase</keyword>
<dbReference type="GO" id="GO:0005886">
    <property type="term" value="C:plasma membrane"/>
    <property type="evidence" value="ECO:0007669"/>
    <property type="project" value="UniProtKB-SubCell"/>
</dbReference>
<dbReference type="SMART" id="SM00382">
    <property type="entry name" value="AAA"/>
    <property type="match status" value="1"/>
</dbReference>
<keyword evidence="6" id="KW-0547">Nucleotide-binding</keyword>
<protein>
    <recommendedName>
        <fullName evidence="12">Pyoverdine export ATP-binding/permease protein PvdT</fullName>
    </recommendedName>
</protein>
<dbReference type="GO" id="GO:0005524">
    <property type="term" value="F:ATP binding"/>
    <property type="evidence" value="ECO:0007669"/>
    <property type="project" value="UniProtKB-KW"/>
</dbReference>
<dbReference type="GO" id="GO:0016887">
    <property type="term" value="F:ATP hydrolysis activity"/>
    <property type="evidence" value="ECO:0007669"/>
    <property type="project" value="InterPro"/>
</dbReference>
<keyword evidence="2" id="KW-0813">Transport</keyword>
<keyword evidence="5 13" id="KW-0812">Transmembrane</keyword>
<dbReference type="InterPro" id="IPR017911">
    <property type="entry name" value="MacB-like_ATP-bd"/>
</dbReference>
<proteinExistence type="inferred from homology"/>
<evidence type="ECO:0000256" key="1">
    <source>
        <dbReference type="ARBA" id="ARBA00004429"/>
    </source>
</evidence>
<keyword evidence="4" id="KW-0997">Cell inner membrane</keyword>
<dbReference type="InterPro" id="IPR017871">
    <property type="entry name" value="ABC_transporter-like_CS"/>
</dbReference>
<dbReference type="GO" id="GO:0022857">
    <property type="term" value="F:transmembrane transporter activity"/>
    <property type="evidence" value="ECO:0007669"/>
    <property type="project" value="UniProtKB-ARBA"/>
</dbReference>
<evidence type="ECO:0000256" key="8">
    <source>
        <dbReference type="ARBA" id="ARBA00022967"/>
    </source>
</evidence>
<dbReference type="Gene3D" id="3.40.50.300">
    <property type="entry name" value="P-loop containing nucleotide triphosphate hydrolases"/>
    <property type="match status" value="1"/>
</dbReference>
<feature type="domain" description="ABC transporter" evidence="14">
    <location>
        <begin position="11"/>
        <end position="249"/>
    </location>
</feature>
<evidence type="ECO:0000256" key="3">
    <source>
        <dbReference type="ARBA" id="ARBA00022475"/>
    </source>
</evidence>
<evidence type="ECO:0000256" key="12">
    <source>
        <dbReference type="ARBA" id="ARBA00041199"/>
    </source>
</evidence>
<keyword evidence="9 13" id="KW-1133">Transmembrane helix</keyword>
<evidence type="ECO:0000256" key="9">
    <source>
        <dbReference type="ARBA" id="ARBA00022989"/>
    </source>
</evidence>
<feature type="transmembrane region" description="Helical" evidence="13">
    <location>
        <begin position="637"/>
        <end position="661"/>
    </location>
</feature>
<evidence type="ECO:0000259" key="14">
    <source>
        <dbReference type="PROSITE" id="PS50893"/>
    </source>
</evidence>
<evidence type="ECO:0000256" key="6">
    <source>
        <dbReference type="ARBA" id="ARBA00022741"/>
    </source>
</evidence>
<dbReference type="GeneID" id="49785266"/>
<dbReference type="PROSITE" id="PS00211">
    <property type="entry name" value="ABC_TRANSPORTER_1"/>
    <property type="match status" value="1"/>
</dbReference>
<evidence type="ECO:0000256" key="2">
    <source>
        <dbReference type="ARBA" id="ARBA00022448"/>
    </source>
</evidence>
<comment type="similarity">
    <text evidence="11">Belongs to the ABC transporter superfamily. Macrolide exporter (TC 3.A.1.122) family.</text>
</comment>